<proteinExistence type="predicted"/>
<reference evidence="1 2" key="1">
    <citation type="journal article" date="2021" name="Nat. Plants">
        <title>The Taxus genome provides insights into paclitaxel biosynthesis.</title>
        <authorList>
            <person name="Xiong X."/>
            <person name="Gou J."/>
            <person name="Liao Q."/>
            <person name="Li Y."/>
            <person name="Zhou Q."/>
            <person name="Bi G."/>
            <person name="Li C."/>
            <person name="Du R."/>
            <person name="Wang X."/>
            <person name="Sun T."/>
            <person name="Guo L."/>
            <person name="Liang H."/>
            <person name="Lu P."/>
            <person name="Wu Y."/>
            <person name="Zhang Z."/>
            <person name="Ro D.K."/>
            <person name="Shang Y."/>
            <person name="Huang S."/>
            <person name="Yan J."/>
        </authorList>
    </citation>
    <scope>NUCLEOTIDE SEQUENCE [LARGE SCALE GENOMIC DNA]</scope>
    <source>
        <strain evidence="1">Ta-2019</strain>
    </source>
</reference>
<dbReference type="EMBL" id="JAHRHJ020000009">
    <property type="protein sequence ID" value="KAH9301896.1"/>
    <property type="molecule type" value="Genomic_DNA"/>
</dbReference>
<sequence>MFQCVLRRTDVMQQSLLDRKRYWRRRRHLICKFSLHLRKKKLASISSYGVAAIGACFE</sequence>
<keyword evidence="2" id="KW-1185">Reference proteome</keyword>
<evidence type="ECO:0000313" key="2">
    <source>
        <dbReference type="Proteomes" id="UP000824469"/>
    </source>
</evidence>
<comment type="caution">
    <text evidence="1">The sequence shown here is derived from an EMBL/GenBank/DDBJ whole genome shotgun (WGS) entry which is preliminary data.</text>
</comment>
<accession>A0AA38CI27</accession>
<dbReference type="AlphaFoldDB" id="A0AA38CI27"/>
<evidence type="ECO:0000313" key="1">
    <source>
        <dbReference type="EMBL" id="KAH9301896.1"/>
    </source>
</evidence>
<feature type="non-terminal residue" evidence="1">
    <location>
        <position position="58"/>
    </location>
</feature>
<name>A0AA38CI27_TAXCH</name>
<organism evidence="1 2">
    <name type="scientific">Taxus chinensis</name>
    <name type="common">Chinese yew</name>
    <name type="synonym">Taxus wallichiana var. chinensis</name>
    <dbReference type="NCBI Taxonomy" id="29808"/>
    <lineage>
        <taxon>Eukaryota</taxon>
        <taxon>Viridiplantae</taxon>
        <taxon>Streptophyta</taxon>
        <taxon>Embryophyta</taxon>
        <taxon>Tracheophyta</taxon>
        <taxon>Spermatophyta</taxon>
        <taxon>Pinopsida</taxon>
        <taxon>Pinidae</taxon>
        <taxon>Conifers II</taxon>
        <taxon>Cupressales</taxon>
        <taxon>Taxaceae</taxon>
        <taxon>Taxus</taxon>
    </lineage>
</organism>
<gene>
    <name evidence="1" type="ORF">KI387_013479</name>
</gene>
<protein>
    <submittedName>
        <fullName evidence="1">Uncharacterized protein</fullName>
    </submittedName>
</protein>
<dbReference type="Proteomes" id="UP000824469">
    <property type="component" value="Unassembled WGS sequence"/>
</dbReference>